<dbReference type="PANTHER" id="PTHR46380">
    <property type="entry name" value="CYCLIN-D-BINDING MYB-LIKE TRANSCRIPTION FACTOR 1"/>
    <property type="match status" value="1"/>
</dbReference>
<keyword evidence="8" id="KW-1185">Reference proteome</keyword>
<dbReference type="GO" id="GO:0003700">
    <property type="term" value="F:DNA-binding transcription factor activity"/>
    <property type="evidence" value="ECO:0007669"/>
    <property type="project" value="TreeGrafter"/>
</dbReference>
<dbReference type="CDD" id="cd00167">
    <property type="entry name" value="SANT"/>
    <property type="match status" value="2"/>
</dbReference>
<reference evidence="7 8" key="1">
    <citation type="submission" date="2016-08" db="EMBL/GenBank/DDBJ databases">
        <title>Whole genome shotgun sequence of Pichia membranifaciens KS47-1.</title>
        <authorList>
            <person name="Konishi M."/>
            <person name="Ishida M."/>
            <person name="Arakawa T."/>
            <person name="Kato Y."/>
            <person name="Horiuchi J."/>
        </authorList>
    </citation>
    <scope>NUCLEOTIDE SEQUENCE [LARGE SCALE GENOMIC DNA]</scope>
    <source>
        <strain evidence="7 8">KS47-1</strain>
    </source>
</reference>
<dbReference type="PANTHER" id="PTHR46380:SF2">
    <property type="entry name" value="CYCLIN-D-BINDING MYB-LIKE TRANSCRIPTION FACTOR 1"/>
    <property type="match status" value="1"/>
</dbReference>
<dbReference type="AlphaFoldDB" id="A0A1Q2YB71"/>
<feature type="compositionally biased region" description="Basic and acidic residues" evidence="4">
    <location>
        <begin position="37"/>
        <end position="49"/>
    </location>
</feature>
<dbReference type="InterPro" id="IPR017930">
    <property type="entry name" value="Myb_dom"/>
</dbReference>
<feature type="region of interest" description="Disordered" evidence="4">
    <location>
        <begin position="856"/>
        <end position="888"/>
    </location>
</feature>
<protein>
    <recommendedName>
        <fullName evidence="9">DNA-binding protein</fullName>
    </recommendedName>
</protein>
<feature type="region of interest" description="Disordered" evidence="4">
    <location>
        <begin position="71"/>
        <end position="96"/>
    </location>
</feature>
<dbReference type="GO" id="GO:0000976">
    <property type="term" value="F:transcription cis-regulatory region binding"/>
    <property type="evidence" value="ECO:0007669"/>
    <property type="project" value="TreeGrafter"/>
</dbReference>
<dbReference type="GO" id="GO:0005634">
    <property type="term" value="C:nucleus"/>
    <property type="evidence" value="ECO:0007669"/>
    <property type="project" value="UniProtKB-SubCell"/>
</dbReference>
<evidence type="ECO:0000256" key="2">
    <source>
        <dbReference type="ARBA" id="ARBA00023125"/>
    </source>
</evidence>
<evidence type="ECO:0000256" key="3">
    <source>
        <dbReference type="ARBA" id="ARBA00023242"/>
    </source>
</evidence>
<comment type="caution">
    <text evidence="7">The sequence shown here is derived from an EMBL/GenBank/DDBJ whole genome shotgun (WGS) entry which is preliminary data.</text>
</comment>
<comment type="subcellular location">
    <subcellularLocation>
        <location evidence="1">Nucleus</location>
    </subcellularLocation>
</comment>
<feature type="compositionally biased region" description="Basic and acidic residues" evidence="4">
    <location>
        <begin position="16"/>
        <end position="28"/>
    </location>
</feature>
<feature type="region of interest" description="Disordered" evidence="4">
    <location>
        <begin position="1"/>
        <end position="54"/>
    </location>
</feature>
<evidence type="ECO:0008006" key="9">
    <source>
        <dbReference type="Google" id="ProtNLM"/>
    </source>
</evidence>
<dbReference type="EMBL" id="BDGI01000008">
    <property type="protein sequence ID" value="GAV26784.1"/>
    <property type="molecule type" value="Genomic_DNA"/>
</dbReference>
<dbReference type="Pfam" id="PF13921">
    <property type="entry name" value="Myb_DNA-bind_6"/>
    <property type="match status" value="1"/>
</dbReference>
<proteinExistence type="predicted"/>
<gene>
    <name evidence="7" type="ORF">PMKS-000240</name>
</gene>
<dbReference type="SMART" id="SM00717">
    <property type="entry name" value="SANT"/>
    <property type="match status" value="3"/>
</dbReference>
<dbReference type="InterPro" id="IPR051651">
    <property type="entry name" value="DMTF1_DNA-bind_reg"/>
</dbReference>
<evidence type="ECO:0000259" key="5">
    <source>
        <dbReference type="PROSITE" id="PS50090"/>
    </source>
</evidence>
<feature type="domain" description="HTH myb-type" evidence="6">
    <location>
        <begin position="640"/>
        <end position="693"/>
    </location>
</feature>
<accession>A0A1Q2YB71</accession>
<feature type="compositionally biased region" description="Basic residues" evidence="4">
    <location>
        <begin position="233"/>
        <end position="246"/>
    </location>
</feature>
<dbReference type="Proteomes" id="UP000186136">
    <property type="component" value="Unassembled WGS sequence"/>
</dbReference>
<evidence type="ECO:0000256" key="4">
    <source>
        <dbReference type="SAM" id="MobiDB-lite"/>
    </source>
</evidence>
<feature type="domain" description="HTH myb-type" evidence="6">
    <location>
        <begin position="770"/>
        <end position="799"/>
    </location>
</feature>
<feature type="domain" description="Myb-like" evidence="5">
    <location>
        <begin position="644"/>
        <end position="689"/>
    </location>
</feature>
<dbReference type="InterPro" id="IPR009057">
    <property type="entry name" value="Homeodomain-like_sf"/>
</dbReference>
<dbReference type="Gene3D" id="1.10.10.60">
    <property type="entry name" value="Homeodomain-like"/>
    <property type="match status" value="2"/>
</dbReference>
<evidence type="ECO:0000259" key="6">
    <source>
        <dbReference type="PROSITE" id="PS51294"/>
    </source>
</evidence>
<evidence type="ECO:0000313" key="7">
    <source>
        <dbReference type="EMBL" id="GAV26784.1"/>
    </source>
</evidence>
<feature type="compositionally biased region" description="Basic and acidic residues" evidence="4">
    <location>
        <begin position="865"/>
        <end position="884"/>
    </location>
</feature>
<keyword evidence="3" id="KW-0539">Nucleus</keyword>
<feature type="compositionally biased region" description="Acidic residues" evidence="4">
    <location>
        <begin position="431"/>
        <end position="443"/>
    </location>
</feature>
<dbReference type="InterPro" id="IPR001005">
    <property type="entry name" value="SANT/Myb"/>
</dbReference>
<feature type="region of interest" description="Disordered" evidence="4">
    <location>
        <begin position="226"/>
        <end position="252"/>
    </location>
</feature>
<sequence>MSPSDRVATVRSVSKAVHDTSDNHRTDETGAVPVDSVIRDNGDVNKDNNEEYNDANTINVSDDILTVGSFVGSETQGGHAHSENQKTGNDDEDEDNVEDIGKFSIESISNISNIDHISIDHMNSIDNIDNIDSIGNIQIHGQNIISEQQDFPTIEVIKTVQRNRKKRQFSTIEDEEMSRLEFQQWTSGFLADDLEDSNVEVSIDDVEYGFPQTTAAHFTDVVEEQSNAGSGIGKKRKAEKKNQKKALKPEREQAIKIRHGNVGQKDTIEKTVASLYIKHTGEGDEGVGLNSKIGVANIPHNDSNDKEHEIHKIVNESKHSHHQLDHRLVEKEEDNVDPELANIDTNAFVHDAMLDARTLVSLNSLDYLRNRNEGKNGFDGEDTRDHEEVDDENLAVEAVNRAVNQAVAAVHAGGDEGGEDDKSDNNRPDGDVNDIDNDNNNEPDADVIAAAVVAAENSVRKRIQSVGLSSNVSDGDKQLFEIFQKEHDKSLGAGKEVNASRDPNAPLVTEHGIKNNKVLSKVGGRVSSSKKSTKKRSKEVKVEESEESVLEKEKIADAISKAQKLISDQAKGRSFSKEEADAIEVFIKEYEKIHNMTHEKFLQRIWGNERKKDKFWEILHSVLPNRTRSSLYKHVRRTYHIFEKRGVWTAEDDLKLAELAKTCEGKWRLIGEELKRMPEDCRDRWRNYVKCGSKRNVNQWTIQEEFKLKSIVTKVLEQERQKLREEGLKNASLGDADGKSADGKGPTRGGSTQESLLKQAREAQVSPTINWTTISELMGGTRSRIQCRYKWKKIMKNESVKKLREMGHDTKLWMLYSIKRLSVNDPNIEANLDWNALALSVPENYNFAANCAESGGDSKVAGGGDHPKEKEEHKAEHEHEHEPETPLAWNGVDLSTCFQRLKGTVDAKGKSFVETIDLLIDALSAASYVDRLAEEEDPAQAG</sequence>
<organism evidence="7 8">
    <name type="scientific">Pichia membranifaciens</name>
    <dbReference type="NCBI Taxonomy" id="4926"/>
    <lineage>
        <taxon>Eukaryota</taxon>
        <taxon>Fungi</taxon>
        <taxon>Dikarya</taxon>
        <taxon>Ascomycota</taxon>
        <taxon>Saccharomycotina</taxon>
        <taxon>Pichiomycetes</taxon>
        <taxon>Pichiales</taxon>
        <taxon>Pichiaceae</taxon>
        <taxon>Pichia</taxon>
    </lineage>
</organism>
<feature type="region of interest" description="Disordered" evidence="4">
    <location>
        <begin position="411"/>
        <end position="443"/>
    </location>
</feature>
<feature type="domain" description="Myb-like" evidence="5">
    <location>
        <begin position="692"/>
        <end position="795"/>
    </location>
</feature>
<keyword evidence="2" id="KW-0238">DNA-binding</keyword>
<evidence type="ECO:0000256" key="1">
    <source>
        <dbReference type="ARBA" id="ARBA00004123"/>
    </source>
</evidence>
<dbReference type="SUPFAM" id="SSF46689">
    <property type="entry name" value="Homeodomain-like"/>
    <property type="match status" value="2"/>
</dbReference>
<dbReference type="PROSITE" id="PS51294">
    <property type="entry name" value="HTH_MYB"/>
    <property type="match status" value="2"/>
</dbReference>
<name>A0A1Q2YB71_9ASCO</name>
<dbReference type="OrthoDB" id="39591at2759"/>
<feature type="region of interest" description="Disordered" evidence="4">
    <location>
        <begin position="727"/>
        <end position="763"/>
    </location>
</feature>
<dbReference type="PROSITE" id="PS50090">
    <property type="entry name" value="MYB_LIKE"/>
    <property type="match status" value="2"/>
</dbReference>
<evidence type="ECO:0000313" key="8">
    <source>
        <dbReference type="Proteomes" id="UP000186136"/>
    </source>
</evidence>
<feature type="region of interest" description="Disordered" evidence="4">
    <location>
        <begin position="523"/>
        <end position="543"/>
    </location>
</feature>